<dbReference type="InterPro" id="IPR006685">
    <property type="entry name" value="MscS_channel_2nd"/>
</dbReference>
<protein>
    <recommendedName>
        <fullName evidence="13">Small-conductance mechanosensitive channel</fullName>
    </recommendedName>
</protein>
<evidence type="ECO:0000259" key="10">
    <source>
        <dbReference type="Pfam" id="PF21082"/>
    </source>
</evidence>
<dbReference type="InterPro" id="IPR049278">
    <property type="entry name" value="MS_channel_C"/>
</dbReference>
<proteinExistence type="inferred from homology"/>
<dbReference type="InterPro" id="IPR023408">
    <property type="entry name" value="MscS_beta-dom_sf"/>
</dbReference>
<evidence type="ECO:0000256" key="3">
    <source>
        <dbReference type="ARBA" id="ARBA00022475"/>
    </source>
</evidence>
<dbReference type="SUPFAM" id="SSF82861">
    <property type="entry name" value="Mechanosensitive channel protein MscS (YggB), transmembrane region"/>
    <property type="match status" value="1"/>
</dbReference>
<evidence type="ECO:0000256" key="8">
    <source>
        <dbReference type="SAM" id="Phobius"/>
    </source>
</evidence>
<evidence type="ECO:0000313" key="11">
    <source>
        <dbReference type="EMBL" id="GAA5505833.1"/>
    </source>
</evidence>
<comment type="similarity">
    <text evidence="2">Belongs to the MscS (TC 1.A.23) family.</text>
</comment>
<dbReference type="Pfam" id="PF05552">
    <property type="entry name" value="MS_channel_1st_1"/>
    <property type="match status" value="1"/>
</dbReference>
<dbReference type="PANTHER" id="PTHR30221:SF1">
    <property type="entry name" value="SMALL-CONDUCTANCE MECHANOSENSITIVE CHANNEL"/>
    <property type="match status" value="1"/>
</dbReference>
<keyword evidence="4 8" id="KW-0812">Transmembrane</keyword>
<evidence type="ECO:0000256" key="4">
    <source>
        <dbReference type="ARBA" id="ARBA00022692"/>
    </source>
</evidence>
<dbReference type="Pfam" id="PF00924">
    <property type="entry name" value="MS_channel_2nd"/>
    <property type="match status" value="1"/>
</dbReference>
<dbReference type="Gene3D" id="1.10.287.1260">
    <property type="match status" value="1"/>
</dbReference>
<dbReference type="Gene3D" id="3.30.70.100">
    <property type="match status" value="1"/>
</dbReference>
<feature type="transmembrane region" description="Helical" evidence="8">
    <location>
        <begin position="64"/>
        <end position="81"/>
    </location>
</feature>
<dbReference type="PANTHER" id="PTHR30221">
    <property type="entry name" value="SMALL-CONDUCTANCE MECHANOSENSITIVE CHANNEL"/>
    <property type="match status" value="1"/>
</dbReference>
<accession>A0ABP9VNT7</accession>
<dbReference type="Gene3D" id="2.30.30.60">
    <property type="match status" value="1"/>
</dbReference>
<feature type="compositionally biased region" description="Basic and acidic residues" evidence="7">
    <location>
        <begin position="318"/>
        <end position="332"/>
    </location>
</feature>
<feature type="transmembrane region" description="Helical" evidence="8">
    <location>
        <begin position="110"/>
        <end position="128"/>
    </location>
</feature>
<dbReference type="EMBL" id="BAABRO010000002">
    <property type="protein sequence ID" value="GAA5505833.1"/>
    <property type="molecule type" value="Genomic_DNA"/>
</dbReference>
<evidence type="ECO:0000256" key="6">
    <source>
        <dbReference type="ARBA" id="ARBA00023136"/>
    </source>
</evidence>
<gene>
    <name evidence="11" type="ORF">Rcae01_01281</name>
</gene>
<feature type="region of interest" description="Disordered" evidence="7">
    <location>
        <begin position="307"/>
        <end position="372"/>
    </location>
</feature>
<organism evidence="11 12">
    <name type="scientific">Novipirellula caenicola</name>
    <dbReference type="NCBI Taxonomy" id="1536901"/>
    <lineage>
        <taxon>Bacteria</taxon>
        <taxon>Pseudomonadati</taxon>
        <taxon>Planctomycetota</taxon>
        <taxon>Planctomycetia</taxon>
        <taxon>Pirellulales</taxon>
        <taxon>Pirellulaceae</taxon>
        <taxon>Novipirellula</taxon>
    </lineage>
</organism>
<dbReference type="Pfam" id="PF21082">
    <property type="entry name" value="MS_channel_3rd"/>
    <property type="match status" value="1"/>
</dbReference>
<evidence type="ECO:0000259" key="9">
    <source>
        <dbReference type="Pfam" id="PF00924"/>
    </source>
</evidence>
<dbReference type="InterPro" id="IPR010920">
    <property type="entry name" value="LSM_dom_sf"/>
</dbReference>
<evidence type="ECO:0000256" key="2">
    <source>
        <dbReference type="ARBA" id="ARBA00008017"/>
    </source>
</evidence>
<keyword evidence="3" id="KW-1003">Cell membrane</keyword>
<sequence>MTTLFSTLLVALAVAQLDTETDGESPDSTEAFTNEKDVPGEVDVNIDTVWGTVDNMIDSFLDRLPFLLTGIVVFAIFYFVAKAVRRFVRRTTQGKSSANLGRVMGRIAQWALNFVGLILAVTIMAPSITPGKLLTSLGIGGIAIGFAFKDILQNFMAGLLILLNEPFKIGDQIVSGDHEGTVESIETRATLIKTYDGKRVVIPNSQIFTNPVVVNTAYDAVRTQYDVGVGYGDDLRQAAKIILNTLESTEGVVREPAPDVVATELGGSSVVLRARWWTEPQRANVVRVGNAVISDIKEALDDAGVDMPYPTNVTLLHDQTEDRDGDRTRQREGWPAGKNPPKPRPIGSQRGDTHKNDAAMNSDNTNADNTNA</sequence>
<reference evidence="11 12" key="1">
    <citation type="submission" date="2024-02" db="EMBL/GenBank/DDBJ databases">
        <title>Rhodopirellula caenicola NBRC 110016.</title>
        <authorList>
            <person name="Ichikawa N."/>
            <person name="Katano-Makiyama Y."/>
            <person name="Hidaka K."/>
        </authorList>
    </citation>
    <scope>NUCLEOTIDE SEQUENCE [LARGE SCALE GENOMIC DNA]</scope>
    <source>
        <strain evidence="11 12">NBRC 110016</strain>
    </source>
</reference>
<dbReference type="SUPFAM" id="SSF50182">
    <property type="entry name" value="Sm-like ribonucleoproteins"/>
    <property type="match status" value="1"/>
</dbReference>
<keyword evidence="6 8" id="KW-0472">Membrane</keyword>
<comment type="subcellular location">
    <subcellularLocation>
        <location evidence="1">Cell membrane</location>
        <topology evidence="1">Multi-pass membrane protein</topology>
    </subcellularLocation>
</comment>
<dbReference type="InterPro" id="IPR008910">
    <property type="entry name" value="MSC_TM_helix"/>
</dbReference>
<keyword evidence="5 8" id="KW-1133">Transmembrane helix</keyword>
<feature type="domain" description="Mechanosensitive ion channel MscS C-terminal" evidence="10">
    <location>
        <begin position="225"/>
        <end position="307"/>
    </location>
</feature>
<dbReference type="SUPFAM" id="SSF82689">
    <property type="entry name" value="Mechanosensitive channel protein MscS (YggB), C-terminal domain"/>
    <property type="match status" value="1"/>
</dbReference>
<dbReference type="RefSeq" id="WP_345682820.1">
    <property type="nucleotide sequence ID" value="NZ_BAABRO010000002.1"/>
</dbReference>
<comment type="caution">
    <text evidence="11">The sequence shown here is derived from an EMBL/GenBank/DDBJ whole genome shotgun (WGS) entry which is preliminary data.</text>
</comment>
<dbReference type="PROSITE" id="PS01246">
    <property type="entry name" value="UPF0003"/>
    <property type="match status" value="1"/>
</dbReference>
<evidence type="ECO:0000256" key="1">
    <source>
        <dbReference type="ARBA" id="ARBA00004651"/>
    </source>
</evidence>
<evidence type="ECO:0000256" key="7">
    <source>
        <dbReference type="SAM" id="MobiDB-lite"/>
    </source>
</evidence>
<name>A0ABP9VNT7_9BACT</name>
<dbReference type="InterPro" id="IPR011066">
    <property type="entry name" value="MscS_channel_C_sf"/>
</dbReference>
<evidence type="ECO:0000313" key="12">
    <source>
        <dbReference type="Proteomes" id="UP001416858"/>
    </source>
</evidence>
<keyword evidence="12" id="KW-1185">Reference proteome</keyword>
<dbReference type="Proteomes" id="UP001416858">
    <property type="component" value="Unassembled WGS sequence"/>
</dbReference>
<evidence type="ECO:0008006" key="13">
    <source>
        <dbReference type="Google" id="ProtNLM"/>
    </source>
</evidence>
<dbReference type="InterPro" id="IPR006686">
    <property type="entry name" value="MscS_channel_CS"/>
</dbReference>
<dbReference type="InterPro" id="IPR011014">
    <property type="entry name" value="MscS_channel_TM-2"/>
</dbReference>
<feature type="domain" description="Mechanosensitive ion channel MscS" evidence="9">
    <location>
        <begin position="150"/>
        <end position="212"/>
    </location>
</feature>
<evidence type="ECO:0000256" key="5">
    <source>
        <dbReference type="ARBA" id="ARBA00022989"/>
    </source>
</evidence>
<dbReference type="InterPro" id="IPR045275">
    <property type="entry name" value="MscS_archaea/bacteria_type"/>
</dbReference>
<feature type="compositionally biased region" description="Low complexity" evidence="7">
    <location>
        <begin position="358"/>
        <end position="372"/>
    </location>
</feature>